<keyword evidence="4" id="KW-0132">Cell division</keyword>
<comment type="subcellular location">
    <subcellularLocation>
        <location evidence="1">Cell membrane</location>
        <topology evidence="1">Peripheral membrane protein</topology>
        <orientation evidence="1">Cytoplasmic side</orientation>
    </subcellularLocation>
</comment>
<dbReference type="InterPro" id="IPR010369">
    <property type="entry name" value="SOK"/>
</dbReference>
<dbReference type="Pfam" id="PF06136">
    <property type="entry name" value="SOK"/>
    <property type="match status" value="1"/>
</dbReference>
<dbReference type="Proteomes" id="UP000030645">
    <property type="component" value="Unassembled WGS sequence"/>
</dbReference>
<dbReference type="AlphaFoldDB" id="W9R2G3"/>
<keyword evidence="2" id="KW-0217">Developmental protein</keyword>
<evidence type="ECO:0000256" key="2">
    <source>
        <dbReference type="ARBA" id="ARBA00022473"/>
    </source>
</evidence>
<feature type="domain" description="SOSEKI DIX-like" evidence="10">
    <location>
        <begin position="45"/>
        <end position="133"/>
    </location>
</feature>
<dbReference type="GO" id="GO:0051258">
    <property type="term" value="P:protein polymerization"/>
    <property type="evidence" value="ECO:0007669"/>
    <property type="project" value="UniProtKB-ARBA"/>
</dbReference>
<evidence type="ECO:0000256" key="3">
    <source>
        <dbReference type="ARBA" id="ARBA00022475"/>
    </source>
</evidence>
<dbReference type="eggNOG" id="ENOG502QUB8">
    <property type="taxonomic scope" value="Eukaryota"/>
</dbReference>
<evidence type="ECO:0000313" key="11">
    <source>
        <dbReference type="EMBL" id="EXB65317.1"/>
    </source>
</evidence>
<organism evidence="11 12">
    <name type="scientific">Morus notabilis</name>
    <dbReference type="NCBI Taxonomy" id="981085"/>
    <lineage>
        <taxon>Eukaryota</taxon>
        <taxon>Viridiplantae</taxon>
        <taxon>Streptophyta</taxon>
        <taxon>Embryophyta</taxon>
        <taxon>Tracheophyta</taxon>
        <taxon>Spermatophyta</taxon>
        <taxon>Magnoliopsida</taxon>
        <taxon>eudicotyledons</taxon>
        <taxon>Gunneridae</taxon>
        <taxon>Pentapetalae</taxon>
        <taxon>rosids</taxon>
        <taxon>fabids</taxon>
        <taxon>Rosales</taxon>
        <taxon>Moraceae</taxon>
        <taxon>Moreae</taxon>
        <taxon>Morus</taxon>
    </lineage>
</organism>
<keyword evidence="12" id="KW-1185">Reference proteome</keyword>
<dbReference type="OrthoDB" id="1280899at2759"/>
<gene>
    <name evidence="11" type="ORF">L484_025396</name>
</gene>
<keyword evidence="5" id="KW-0472">Membrane</keyword>
<evidence type="ECO:0000256" key="9">
    <source>
        <dbReference type="SAM" id="MobiDB-lite"/>
    </source>
</evidence>
<dbReference type="PANTHER" id="PTHR31083:SF4">
    <property type="entry name" value="PROTEIN SOSEKI 4-RELATED"/>
    <property type="match status" value="1"/>
</dbReference>
<sequence>MAVSSEAKAEISVPRIWKDMEENAASQRSKAWMEPKAMRKTDQKVPVIYYLSRNGQLEHPHFMVVPLSSPQGLYLKDVISRLGSLRGQGLANMYSWSSKRSYKNSFVWQDLSEDDFIYPCQGHEYVLKGSQLLEPTSLSFRSLESTGSSFSSSSSSMFSRETKSPGEEHLTAPPTTITRRKNQSCGSVDDVREYHVNGPKTSKKAASALMQQADERARQRRTSMAEAAEVDGAFGGLESLKVSMEVDDRCGKDWTAENARECGRTKASTVLMQLIKCGSRIKDCEPIKSKE</sequence>
<dbReference type="EMBL" id="KE344510">
    <property type="protein sequence ID" value="EXB65317.1"/>
    <property type="molecule type" value="Genomic_DNA"/>
</dbReference>
<reference evidence="12" key="1">
    <citation type="submission" date="2013-01" db="EMBL/GenBank/DDBJ databases">
        <title>Draft Genome Sequence of a Mulberry Tree, Morus notabilis C.K. Schneid.</title>
        <authorList>
            <person name="He N."/>
            <person name="Zhao S."/>
        </authorList>
    </citation>
    <scope>NUCLEOTIDE SEQUENCE</scope>
</reference>
<dbReference type="STRING" id="981085.W9R2G3"/>
<evidence type="ECO:0000256" key="6">
    <source>
        <dbReference type="ARBA" id="ARBA00023306"/>
    </source>
</evidence>
<feature type="compositionally biased region" description="Low complexity" evidence="9">
    <location>
        <begin position="146"/>
        <end position="159"/>
    </location>
</feature>
<name>W9R2G3_9ROSA</name>
<dbReference type="GO" id="GO:0090708">
    <property type="term" value="P:specification of plant organ axis polarity"/>
    <property type="evidence" value="ECO:0007669"/>
    <property type="project" value="UniProtKB-ARBA"/>
</dbReference>
<comment type="similarity">
    <text evidence="7">Belongs to the SOSEKI family.</text>
</comment>
<evidence type="ECO:0000313" key="12">
    <source>
        <dbReference type="Proteomes" id="UP000030645"/>
    </source>
</evidence>
<dbReference type="GO" id="GO:0051302">
    <property type="term" value="P:regulation of cell division"/>
    <property type="evidence" value="ECO:0007669"/>
    <property type="project" value="UniProtKB-ARBA"/>
</dbReference>
<feature type="region of interest" description="Disordered" evidence="9">
    <location>
        <begin position="146"/>
        <end position="189"/>
    </location>
</feature>
<evidence type="ECO:0000256" key="5">
    <source>
        <dbReference type="ARBA" id="ARBA00023136"/>
    </source>
</evidence>
<protein>
    <recommendedName>
        <fullName evidence="10">SOSEKI DIX-like domain-containing protein</fullName>
    </recommendedName>
</protein>
<dbReference type="GO" id="GO:0005886">
    <property type="term" value="C:plasma membrane"/>
    <property type="evidence" value="ECO:0007669"/>
    <property type="project" value="UniProtKB-SubCell"/>
</dbReference>
<keyword evidence="6" id="KW-0131">Cell cycle</keyword>
<dbReference type="GO" id="GO:2000067">
    <property type="term" value="P:regulation of root morphogenesis"/>
    <property type="evidence" value="ECO:0007669"/>
    <property type="project" value="UniProtKB-ARBA"/>
</dbReference>
<evidence type="ECO:0000259" key="10">
    <source>
        <dbReference type="Pfam" id="PF06136"/>
    </source>
</evidence>
<feature type="compositionally biased region" description="Basic and acidic residues" evidence="9">
    <location>
        <begin position="160"/>
        <end position="170"/>
    </location>
</feature>
<evidence type="ECO:0000256" key="7">
    <source>
        <dbReference type="ARBA" id="ARBA00024211"/>
    </source>
</evidence>
<proteinExistence type="inferred from homology"/>
<keyword evidence="3" id="KW-1003">Cell membrane</keyword>
<dbReference type="PIRSF" id="PIRSF031043">
    <property type="entry name" value="UCP031043"/>
    <property type="match status" value="1"/>
</dbReference>
<dbReference type="PANTHER" id="PTHR31083">
    <property type="entry name" value="UPSTREAM OF FLC PROTEIN (DUF966)"/>
    <property type="match status" value="1"/>
</dbReference>
<evidence type="ECO:0000256" key="4">
    <source>
        <dbReference type="ARBA" id="ARBA00022618"/>
    </source>
</evidence>
<evidence type="ECO:0000256" key="1">
    <source>
        <dbReference type="ARBA" id="ARBA00004413"/>
    </source>
</evidence>
<evidence type="ECO:0000256" key="8">
    <source>
        <dbReference type="ARBA" id="ARBA00046534"/>
    </source>
</evidence>
<comment type="subunit">
    <text evidence="8">Homodimer. Forms long polymer filaments with other SOKs proteins polymers (e.g. SOK1, SOK2, SOK3 and SOK4) crucial for polar localization and biological activity. Binds to ANGUSTIFOLIA (AN).</text>
</comment>
<dbReference type="InterPro" id="IPR048351">
    <property type="entry name" value="SOK_DIX"/>
</dbReference>
<dbReference type="KEGG" id="mnt:21408099"/>
<accession>W9R2G3</accession>
<dbReference type="InterPro" id="IPR021182">
    <property type="entry name" value="SOK_magnoliopsida"/>
</dbReference>
<dbReference type="GO" id="GO:0051301">
    <property type="term" value="P:cell division"/>
    <property type="evidence" value="ECO:0007669"/>
    <property type="project" value="UniProtKB-KW"/>
</dbReference>